<accession>A0AAU9MIQ4</accession>
<protein>
    <submittedName>
        <fullName evidence="1">Uncharacterized protein</fullName>
    </submittedName>
</protein>
<evidence type="ECO:0000313" key="2">
    <source>
        <dbReference type="Proteomes" id="UP001157418"/>
    </source>
</evidence>
<dbReference type="EMBL" id="CAKMRJ010002223">
    <property type="protein sequence ID" value="CAH1426352.1"/>
    <property type="molecule type" value="Genomic_DNA"/>
</dbReference>
<dbReference type="Proteomes" id="UP001157418">
    <property type="component" value="Unassembled WGS sequence"/>
</dbReference>
<dbReference type="AlphaFoldDB" id="A0AAU9MIQ4"/>
<evidence type="ECO:0000313" key="1">
    <source>
        <dbReference type="EMBL" id="CAH1426352.1"/>
    </source>
</evidence>
<keyword evidence="2" id="KW-1185">Reference proteome</keyword>
<name>A0AAU9MIQ4_9ASTR</name>
<comment type="caution">
    <text evidence="1">The sequence shown here is derived from an EMBL/GenBank/DDBJ whole genome shotgun (WGS) entry which is preliminary data.</text>
</comment>
<sequence>MLSRVRNYLEHQLLGFALIPLSEILIKNGKLENDFTLSSTDLFNSPSGFVHLSLSYTGASPDVIAIPPPLPVKGADADSELAKFDKIEFPYPKIANENHMMVSDYFNLSSESLVSSDTNDQFDAPIETQQT</sequence>
<dbReference type="PANTHER" id="PTHR31208:SF19">
    <property type="entry name" value="C2 DOMAIN-CONTAINING PROTEIN"/>
    <property type="match status" value="1"/>
</dbReference>
<reference evidence="1 2" key="1">
    <citation type="submission" date="2022-01" db="EMBL/GenBank/DDBJ databases">
        <authorList>
            <person name="Xiong W."/>
            <person name="Schranz E."/>
        </authorList>
    </citation>
    <scope>NUCLEOTIDE SEQUENCE [LARGE SCALE GENOMIC DNA]</scope>
</reference>
<organism evidence="1 2">
    <name type="scientific">Lactuca virosa</name>
    <dbReference type="NCBI Taxonomy" id="75947"/>
    <lineage>
        <taxon>Eukaryota</taxon>
        <taxon>Viridiplantae</taxon>
        <taxon>Streptophyta</taxon>
        <taxon>Embryophyta</taxon>
        <taxon>Tracheophyta</taxon>
        <taxon>Spermatophyta</taxon>
        <taxon>Magnoliopsida</taxon>
        <taxon>eudicotyledons</taxon>
        <taxon>Gunneridae</taxon>
        <taxon>Pentapetalae</taxon>
        <taxon>asterids</taxon>
        <taxon>campanulids</taxon>
        <taxon>Asterales</taxon>
        <taxon>Asteraceae</taxon>
        <taxon>Cichorioideae</taxon>
        <taxon>Cichorieae</taxon>
        <taxon>Lactucinae</taxon>
        <taxon>Lactuca</taxon>
    </lineage>
</organism>
<proteinExistence type="predicted"/>
<gene>
    <name evidence="1" type="ORF">LVIROSA_LOCUS13437</name>
</gene>
<dbReference type="PANTHER" id="PTHR31208">
    <property type="entry name" value="EXPRESSED PROTEIN"/>
    <property type="match status" value="1"/>
</dbReference>